<evidence type="ECO:0000313" key="1">
    <source>
        <dbReference type="EMBL" id="CAE0152356.1"/>
    </source>
</evidence>
<proteinExistence type="predicted"/>
<dbReference type="SUPFAM" id="SSF52047">
    <property type="entry name" value="RNI-like"/>
    <property type="match status" value="1"/>
</dbReference>
<name>A0A7S3C4R2_9EUKA</name>
<dbReference type="InterPro" id="IPR032675">
    <property type="entry name" value="LRR_dom_sf"/>
</dbReference>
<sequence>MASRIAKQRQERSAMRTPGRDAVMISTWPEALPLARGCRAVVGGLEKRSDLNGLAVDVESDETDGRYTVRCDGSGECVRVRSINLQVTAGWPSSWPSLAGQRLTEEAASSLCLAMVRGLDLSREAWICVEELGVIGGCCVRLEWFQLAPDCQALPGAEGLGWLTELPELRSLSLRDCIAVDDAGVCALATAPYGYARRRSNMGDRGHLAAVAIGLGASCGCRVLEELDLGGCVGVRDEGVAALAGAVW</sequence>
<reference evidence="1" key="1">
    <citation type="submission" date="2021-01" db="EMBL/GenBank/DDBJ databases">
        <authorList>
            <person name="Corre E."/>
            <person name="Pelletier E."/>
            <person name="Niang G."/>
            <person name="Scheremetjew M."/>
            <person name="Finn R."/>
            <person name="Kale V."/>
            <person name="Holt S."/>
            <person name="Cochrane G."/>
            <person name="Meng A."/>
            <person name="Brown T."/>
            <person name="Cohen L."/>
        </authorList>
    </citation>
    <scope>NUCLEOTIDE SEQUENCE</scope>
    <source>
        <strain evidence="1">CCMP281</strain>
    </source>
</reference>
<protein>
    <submittedName>
        <fullName evidence="1">Uncharacterized protein</fullName>
    </submittedName>
</protein>
<dbReference type="AlphaFoldDB" id="A0A7S3C4R2"/>
<dbReference type="Pfam" id="PF13516">
    <property type="entry name" value="LRR_6"/>
    <property type="match status" value="1"/>
</dbReference>
<accession>A0A7S3C4R2</accession>
<dbReference type="EMBL" id="HBHX01071298">
    <property type="protein sequence ID" value="CAE0152356.1"/>
    <property type="molecule type" value="Transcribed_RNA"/>
</dbReference>
<gene>
    <name evidence="1" type="ORF">HERI1096_LOCUS39435</name>
</gene>
<dbReference type="SMART" id="SM00367">
    <property type="entry name" value="LRR_CC"/>
    <property type="match status" value="2"/>
</dbReference>
<organism evidence="1">
    <name type="scientific">Haptolina ericina</name>
    <dbReference type="NCBI Taxonomy" id="156174"/>
    <lineage>
        <taxon>Eukaryota</taxon>
        <taxon>Haptista</taxon>
        <taxon>Haptophyta</taxon>
        <taxon>Prymnesiophyceae</taxon>
        <taxon>Prymnesiales</taxon>
        <taxon>Prymnesiaceae</taxon>
        <taxon>Haptolina</taxon>
    </lineage>
</organism>
<dbReference type="InterPro" id="IPR001611">
    <property type="entry name" value="Leu-rich_rpt"/>
</dbReference>
<dbReference type="InterPro" id="IPR006553">
    <property type="entry name" value="Leu-rich_rpt_Cys-con_subtyp"/>
</dbReference>
<dbReference type="Gene3D" id="3.80.10.10">
    <property type="entry name" value="Ribonuclease Inhibitor"/>
    <property type="match status" value="1"/>
</dbReference>